<dbReference type="InterPro" id="IPR015424">
    <property type="entry name" value="PyrdxlP-dep_Trfase"/>
</dbReference>
<dbReference type="InterPro" id="IPR015422">
    <property type="entry name" value="PyrdxlP-dep_Trfase_small"/>
</dbReference>
<organism evidence="7 8">
    <name type="scientific">[Roseibacterium] beibuensis</name>
    <dbReference type="NCBI Taxonomy" id="1193142"/>
    <lineage>
        <taxon>Bacteria</taxon>
        <taxon>Pseudomonadati</taxon>
        <taxon>Pseudomonadota</taxon>
        <taxon>Alphaproteobacteria</taxon>
        <taxon>Rhodobacterales</taxon>
        <taxon>Roseobacteraceae</taxon>
        <taxon>Roseicyclus</taxon>
    </lineage>
</organism>
<reference evidence="8" key="1">
    <citation type="journal article" date="2019" name="Int. J. Syst. Evol. Microbiol.">
        <title>The Global Catalogue of Microorganisms (GCM) 10K type strain sequencing project: providing services to taxonomists for standard genome sequencing and annotation.</title>
        <authorList>
            <consortium name="The Broad Institute Genomics Platform"/>
            <consortium name="The Broad Institute Genome Sequencing Center for Infectious Disease"/>
            <person name="Wu L."/>
            <person name="Ma J."/>
        </authorList>
    </citation>
    <scope>NUCLEOTIDE SEQUENCE [LARGE SCALE GENOMIC DNA]</scope>
    <source>
        <strain evidence="8">JCM 18015</strain>
    </source>
</reference>
<evidence type="ECO:0000313" key="7">
    <source>
        <dbReference type="EMBL" id="GAA5065464.1"/>
    </source>
</evidence>
<dbReference type="Proteomes" id="UP001499910">
    <property type="component" value="Unassembled WGS sequence"/>
</dbReference>
<comment type="caution">
    <text evidence="7">The sequence shown here is derived from an EMBL/GenBank/DDBJ whole genome shotgun (WGS) entry which is preliminary data.</text>
</comment>
<comment type="function">
    <text evidence="5">Catalyzes the cleavage of L-allo-threonine and L-threonine to glycine and acetaldehyde.</text>
</comment>
<gene>
    <name evidence="7" type="ORF">GCM10023209_03050</name>
</gene>
<accession>A0ABP9KTX5</accession>
<dbReference type="PIRSF" id="PIRSF038940">
    <property type="entry name" value="Low_specificity_LTA"/>
    <property type="match status" value="1"/>
</dbReference>
<keyword evidence="8" id="KW-1185">Reference proteome</keyword>
<keyword evidence="4 5" id="KW-0663">Pyridoxal phosphate</keyword>
<proteinExistence type="inferred from homology"/>
<keyword evidence="5 7" id="KW-0456">Lyase</keyword>
<dbReference type="Gene3D" id="3.90.1150.10">
    <property type="entry name" value="Aspartate Aminotransferase, domain 1"/>
    <property type="match status" value="1"/>
</dbReference>
<protein>
    <recommendedName>
        <fullName evidence="5">L-threonine aldolase</fullName>
        <ecNumber evidence="5">4.1.2.48</ecNumber>
    </recommendedName>
</protein>
<dbReference type="PANTHER" id="PTHR48097:SF5">
    <property type="entry name" value="LOW SPECIFICITY L-THREONINE ALDOLASE"/>
    <property type="match status" value="1"/>
</dbReference>
<comment type="subunit">
    <text evidence="3">Homotetramer.</text>
</comment>
<dbReference type="EMBL" id="BAABHW010000001">
    <property type="protein sequence ID" value="GAA5065464.1"/>
    <property type="molecule type" value="Genomic_DNA"/>
</dbReference>
<evidence type="ECO:0000256" key="2">
    <source>
        <dbReference type="ARBA" id="ARBA00006966"/>
    </source>
</evidence>
<evidence type="ECO:0000256" key="1">
    <source>
        <dbReference type="ARBA" id="ARBA00001933"/>
    </source>
</evidence>
<evidence type="ECO:0000256" key="3">
    <source>
        <dbReference type="ARBA" id="ARBA00011881"/>
    </source>
</evidence>
<dbReference type="Gene3D" id="3.40.640.10">
    <property type="entry name" value="Type I PLP-dependent aspartate aminotransferase-like (Major domain)"/>
    <property type="match status" value="1"/>
</dbReference>
<evidence type="ECO:0000259" key="6">
    <source>
        <dbReference type="Pfam" id="PF01212"/>
    </source>
</evidence>
<dbReference type="GO" id="GO:0016829">
    <property type="term" value="F:lyase activity"/>
    <property type="evidence" value="ECO:0007669"/>
    <property type="project" value="UniProtKB-KW"/>
</dbReference>
<dbReference type="EC" id="4.1.2.48" evidence="5"/>
<dbReference type="InterPro" id="IPR001597">
    <property type="entry name" value="ArAA_b-elim_lyase/Thr_aldolase"/>
</dbReference>
<comment type="catalytic activity">
    <reaction evidence="5">
        <text>L-threonine = acetaldehyde + glycine</text>
        <dbReference type="Rhea" id="RHEA:19625"/>
        <dbReference type="ChEBI" id="CHEBI:15343"/>
        <dbReference type="ChEBI" id="CHEBI:57305"/>
        <dbReference type="ChEBI" id="CHEBI:57926"/>
        <dbReference type="EC" id="4.1.2.48"/>
    </reaction>
</comment>
<dbReference type="PANTHER" id="PTHR48097">
    <property type="entry name" value="L-THREONINE ALDOLASE-RELATED"/>
    <property type="match status" value="1"/>
</dbReference>
<evidence type="ECO:0000313" key="8">
    <source>
        <dbReference type="Proteomes" id="UP001499910"/>
    </source>
</evidence>
<dbReference type="InterPro" id="IPR026273">
    <property type="entry name" value="Low_specificity_L-TA_bact"/>
</dbReference>
<comment type="cofactor">
    <cofactor evidence="1 5">
        <name>pyridoxal 5'-phosphate</name>
        <dbReference type="ChEBI" id="CHEBI:597326"/>
    </cofactor>
</comment>
<dbReference type="Pfam" id="PF01212">
    <property type="entry name" value="Beta_elim_lyase"/>
    <property type="match status" value="1"/>
</dbReference>
<evidence type="ECO:0000256" key="5">
    <source>
        <dbReference type="PIRNR" id="PIRNR038940"/>
    </source>
</evidence>
<evidence type="ECO:0000256" key="4">
    <source>
        <dbReference type="ARBA" id="ARBA00022898"/>
    </source>
</evidence>
<comment type="catalytic activity">
    <reaction evidence="5">
        <text>L-allo-threonine = acetaldehyde + glycine</text>
        <dbReference type="Rhea" id="RHEA:26209"/>
        <dbReference type="ChEBI" id="CHEBI:15343"/>
        <dbReference type="ChEBI" id="CHEBI:57305"/>
        <dbReference type="ChEBI" id="CHEBI:58585"/>
        <dbReference type="EC" id="4.1.2.48"/>
    </reaction>
</comment>
<dbReference type="RefSeq" id="WP_259547061.1">
    <property type="nucleotide sequence ID" value="NZ_BAABHW010000001.1"/>
</dbReference>
<dbReference type="InterPro" id="IPR015421">
    <property type="entry name" value="PyrdxlP-dep_Trfase_major"/>
</dbReference>
<comment type="similarity">
    <text evidence="2 5">Belongs to the threonine aldolase family.</text>
</comment>
<dbReference type="SUPFAM" id="SSF53383">
    <property type="entry name" value="PLP-dependent transferases"/>
    <property type="match status" value="1"/>
</dbReference>
<sequence>MMFASDNTGPAHPKVMEAVTRANDGYAMPYGNDALSGLAADAVRRLFEAPDAAVHLVATGTAANSLALGVMANPWDAVFCHRVAHVEEDECGAPEFFTNGAKLTLIDGADGKMTPEALARAIAHTGDKGVHGVQRGPVTITQITEVGTAYTLEEIRALTDVAKSFGLKTHLDGARFANACAALGCTPAEMTWKAGIDAVSFGGTKNGCLGVEAVVLFDPELSWEFQLRRKRAAHLWSKHRYLAAQMLAYVTDDLWLDTARAANARCAELAAALRAIPEARLLHDPAGNMIFAELPRGAHKRAMEAGAQYYLFPFQSSLEGPEDDLIRCRLVTDWSCKPEDVARVIDLWRG</sequence>
<feature type="domain" description="Aromatic amino acid beta-eliminating lyase/threonine aldolase" evidence="6">
    <location>
        <begin position="3"/>
        <end position="281"/>
    </location>
</feature>
<name>A0ABP9KTX5_9RHOB</name>